<dbReference type="Proteomes" id="UP001281731">
    <property type="component" value="Unassembled WGS sequence"/>
</dbReference>
<dbReference type="RefSeq" id="WP_320756382.1">
    <property type="nucleotide sequence ID" value="NZ_JAWNGC010000002.1"/>
</dbReference>
<organism evidence="1 2">
    <name type="scientific">Actinotignum urinale</name>
    <dbReference type="NCBI Taxonomy" id="190146"/>
    <lineage>
        <taxon>Bacteria</taxon>
        <taxon>Bacillati</taxon>
        <taxon>Actinomycetota</taxon>
        <taxon>Actinomycetes</taxon>
        <taxon>Actinomycetales</taxon>
        <taxon>Actinomycetaceae</taxon>
        <taxon>Actinotignum</taxon>
    </lineage>
</organism>
<gene>
    <name evidence="1" type="ORF">R6G80_02145</name>
</gene>
<dbReference type="AlphaFoldDB" id="A0AAW9HVZ8"/>
<reference evidence="1" key="1">
    <citation type="submission" date="2023-10" db="EMBL/GenBank/DDBJ databases">
        <title>Whole Genome based description of the genera Actinobaculum and Actinotignum reveals a complex phylogenetic relationship within the species included in the genus Actinotignum.</title>
        <authorList>
            <person name="Jensen C.S."/>
            <person name="Dargis R."/>
            <person name="Kemp M."/>
            <person name="Christensen J.J."/>
        </authorList>
    </citation>
    <scope>NUCLEOTIDE SEQUENCE</scope>
    <source>
        <strain evidence="1">SLA_B511</strain>
    </source>
</reference>
<dbReference type="Pfam" id="PF12982">
    <property type="entry name" value="DUF3866"/>
    <property type="match status" value="1"/>
</dbReference>
<sequence>MIWREGTVLSLGKNWPGAQECMVECEGEKGKALAYTEITGVPEVGDRVLLQASAMKRGLGTGGYMYICAIPDRLPQDSPQAPGHIVKARYTPLQYMTLGVDEQESPWHELLENADSISGMPVIVADLHSALPAAIAGIRSIHPQAKIAYIMNDGGALPAWFSRSVAELKSAGYMMGTISCGQAFGGDLEAVNIYTALLAARLVWEADIAIVAQGPGNLGTGTRWGYSGTYVGDVINAVNVLGGCAIGLLRMSNADARGRHHALSHHTTTALLRVAHTPAVCPVPVLGEDELSRLVSSEVRDDVNRGLEELFACQRLTRVDVEASLLVDELVASPVRLSTMGRGLTEDSLNFLAAAAAGYVAGQRALNM</sequence>
<protein>
    <submittedName>
        <fullName evidence="1">DUF3866 family protein</fullName>
    </submittedName>
</protein>
<evidence type="ECO:0000313" key="1">
    <source>
        <dbReference type="EMBL" id="MDY5154527.1"/>
    </source>
</evidence>
<dbReference type="EMBL" id="JAWNGC010000002">
    <property type="protein sequence ID" value="MDY5154527.1"/>
    <property type="molecule type" value="Genomic_DNA"/>
</dbReference>
<proteinExistence type="predicted"/>
<evidence type="ECO:0000313" key="2">
    <source>
        <dbReference type="Proteomes" id="UP001281731"/>
    </source>
</evidence>
<comment type="caution">
    <text evidence="1">The sequence shown here is derived from an EMBL/GenBank/DDBJ whole genome shotgun (WGS) entry which is preliminary data.</text>
</comment>
<accession>A0AAW9HVZ8</accession>
<name>A0AAW9HVZ8_9ACTO</name>
<dbReference type="InterPro" id="IPR024479">
    <property type="entry name" value="DUF3866"/>
</dbReference>